<dbReference type="AlphaFoldDB" id="B3S029"/>
<name>B3S029_TRIAD</name>
<dbReference type="KEGG" id="tad:TRIADDRAFT_57664"/>
<gene>
    <name evidence="1" type="ORF">TRIADDRAFT_57664</name>
</gene>
<reference evidence="1 2" key="1">
    <citation type="journal article" date="2008" name="Nature">
        <title>The Trichoplax genome and the nature of placozoans.</title>
        <authorList>
            <person name="Srivastava M."/>
            <person name="Begovic E."/>
            <person name="Chapman J."/>
            <person name="Putnam N.H."/>
            <person name="Hellsten U."/>
            <person name="Kawashima T."/>
            <person name="Kuo A."/>
            <person name="Mitros T."/>
            <person name="Salamov A."/>
            <person name="Carpenter M.L."/>
            <person name="Signorovitch A.Y."/>
            <person name="Moreno M.A."/>
            <person name="Kamm K."/>
            <person name="Grimwood J."/>
            <person name="Schmutz J."/>
            <person name="Shapiro H."/>
            <person name="Grigoriev I.V."/>
            <person name="Buss L.W."/>
            <person name="Schierwater B."/>
            <person name="Dellaporta S.L."/>
            <person name="Rokhsar D.S."/>
        </authorList>
    </citation>
    <scope>NUCLEOTIDE SEQUENCE [LARGE SCALE GENOMIC DNA]</scope>
    <source>
        <strain evidence="1 2">Grell-BS-1999</strain>
    </source>
</reference>
<protein>
    <submittedName>
        <fullName evidence="1">Uncharacterized protein</fullName>
    </submittedName>
</protein>
<proteinExistence type="predicted"/>
<dbReference type="InParanoid" id="B3S029"/>
<evidence type="ECO:0000313" key="1">
    <source>
        <dbReference type="EMBL" id="EDV24317.1"/>
    </source>
</evidence>
<dbReference type="RefSeq" id="XP_002113843.1">
    <property type="nucleotide sequence ID" value="XM_002113807.1"/>
</dbReference>
<dbReference type="HOGENOM" id="CLU_2187237_0_0_1"/>
<dbReference type="EMBL" id="DS985246">
    <property type="protein sequence ID" value="EDV24317.1"/>
    <property type="molecule type" value="Genomic_DNA"/>
</dbReference>
<dbReference type="Proteomes" id="UP000009022">
    <property type="component" value="Unassembled WGS sequence"/>
</dbReference>
<accession>B3S029</accession>
<organism evidence="1 2">
    <name type="scientific">Trichoplax adhaerens</name>
    <name type="common">Trichoplax reptans</name>
    <dbReference type="NCBI Taxonomy" id="10228"/>
    <lineage>
        <taxon>Eukaryota</taxon>
        <taxon>Metazoa</taxon>
        <taxon>Placozoa</taxon>
        <taxon>Uniplacotomia</taxon>
        <taxon>Trichoplacea</taxon>
        <taxon>Trichoplacidae</taxon>
        <taxon>Trichoplax</taxon>
    </lineage>
</organism>
<dbReference type="CTD" id="6754674"/>
<sequence length="109" mass="12323">MPTQKPFYRLQASFRCTLKGGSEKSFMTSSIQHNRGNCSRCRNSTVIKGCLNASLRNRYGYSKGSSHGSIAGKCLPYDINYTIYDKSVNAIAVEYYLRMGLMLYRDVVL</sequence>
<dbReference type="GeneID" id="6754674"/>
<keyword evidence="2" id="KW-1185">Reference proteome</keyword>
<evidence type="ECO:0000313" key="2">
    <source>
        <dbReference type="Proteomes" id="UP000009022"/>
    </source>
</evidence>